<keyword evidence="5" id="KW-1185">Reference proteome</keyword>
<name>U2HQ82_9SPHI</name>
<dbReference type="PATRIC" id="fig|1346330.5.peg.4355"/>
<dbReference type="GO" id="GO:0016989">
    <property type="term" value="F:sigma factor antagonist activity"/>
    <property type="evidence" value="ECO:0007669"/>
    <property type="project" value="TreeGrafter"/>
</dbReference>
<dbReference type="EMBL" id="ATDL01000022">
    <property type="protein sequence ID" value="ERJ57617.1"/>
    <property type="molecule type" value="Genomic_DNA"/>
</dbReference>
<comment type="caution">
    <text evidence="4">The sequence shown here is derived from an EMBL/GenBank/DDBJ whole genome shotgun (WGS) entry which is preliminary data.</text>
</comment>
<keyword evidence="1" id="KW-1133">Transmembrane helix</keyword>
<evidence type="ECO:0000259" key="2">
    <source>
        <dbReference type="Pfam" id="PF04773"/>
    </source>
</evidence>
<dbReference type="eggNOG" id="COG3712">
    <property type="taxonomic scope" value="Bacteria"/>
</dbReference>
<gene>
    <name evidence="4" type="ORF">M472_02440</name>
</gene>
<sequence>MEPNKDLLKRYLANVCSEEECELVEAWYSDLNVDKKISPAQLNRVMKGLDRRVYKIPKQDGVIPWRKWSSIAAALVLVVGGIFWIKQQIKPLELVDLDQITAPIEANVKIVLDNQEEYDLSLLKEGDTLNTGKFLIVKSANGQFNYINIQTDEGITYNTVKTAAGGFVNMVLSDGSKMWVNANSSVTYPVSFVGDRRDVKVEGEAYFEIKQLEISGRRVPFYVHSLGHTLQVLGTHFNLNTWNGQYQASLLEGKVSIASQASEMYAAVPDNFSAVLQPGQYFDGHRVIEATDINRFVDWKSGYFEMTDLSMEKVAQKLSQWYGIEIEVSGEMKNKMLYGQVSRDKSLGQVMALIGKVIPIDYQLKENKLNIKARDN</sequence>
<accession>U2HQ82</accession>
<feature type="transmembrane region" description="Helical" evidence="1">
    <location>
        <begin position="68"/>
        <end position="85"/>
    </location>
</feature>
<dbReference type="Pfam" id="PF16344">
    <property type="entry name" value="FecR_C"/>
    <property type="match status" value="1"/>
</dbReference>
<keyword evidence="1" id="KW-0812">Transmembrane</keyword>
<dbReference type="STRING" id="1346330.M472_02440"/>
<evidence type="ECO:0000259" key="3">
    <source>
        <dbReference type="Pfam" id="PF16344"/>
    </source>
</evidence>
<dbReference type="PANTHER" id="PTHR30273:SF2">
    <property type="entry name" value="PROTEIN FECR"/>
    <property type="match status" value="1"/>
</dbReference>
<dbReference type="PIRSF" id="PIRSF018266">
    <property type="entry name" value="FecR"/>
    <property type="match status" value="1"/>
</dbReference>
<dbReference type="Gene3D" id="2.60.120.1440">
    <property type="match status" value="1"/>
</dbReference>
<dbReference type="AlphaFoldDB" id="U2HQ82"/>
<dbReference type="Pfam" id="PF04773">
    <property type="entry name" value="FecR"/>
    <property type="match status" value="1"/>
</dbReference>
<proteinExistence type="predicted"/>
<evidence type="ECO:0008006" key="6">
    <source>
        <dbReference type="Google" id="ProtNLM"/>
    </source>
</evidence>
<dbReference type="InterPro" id="IPR006860">
    <property type="entry name" value="FecR"/>
</dbReference>
<dbReference type="RefSeq" id="WP_021072351.1">
    <property type="nucleotide sequence ID" value="NZ_ATDL01000022.1"/>
</dbReference>
<dbReference type="InterPro" id="IPR012373">
    <property type="entry name" value="Ferrdict_sens_TM"/>
</dbReference>
<keyword evidence="1" id="KW-0472">Membrane</keyword>
<feature type="domain" description="Protein FecR C-terminal" evidence="3">
    <location>
        <begin position="304"/>
        <end position="369"/>
    </location>
</feature>
<dbReference type="Gene3D" id="3.55.50.30">
    <property type="match status" value="1"/>
</dbReference>
<dbReference type="InterPro" id="IPR032508">
    <property type="entry name" value="FecR_C"/>
</dbReference>
<dbReference type="OrthoDB" id="704085at2"/>
<feature type="domain" description="FecR protein" evidence="2">
    <location>
        <begin position="159"/>
        <end position="255"/>
    </location>
</feature>
<evidence type="ECO:0000256" key="1">
    <source>
        <dbReference type="SAM" id="Phobius"/>
    </source>
</evidence>
<dbReference type="Proteomes" id="UP000016584">
    <property type="component" value="Unassembled WGS sequence"/>
</dbReference>
<protein>
    <recommendedName>
        <fullName evidence="6">FecR protein domain-containing protein</fullName>
    </recommendedName>
</protein>
<organism evidence="4 5">
    <name type="scientific">Sphingobacterium paucimobilis HER1398</name>
    <dbReference type="NCBI Taxonomy" id="1346330"/>
    <lineage>
        <taxon>Bacteria</taxon>
        <taxon>Pseudomonadati</taxon>
        <taxon>Bacteroidota</taxon>
        <taxon>Sphingobacteriia</taxon>
        <taxon>Sphingobacteriales</taxon>
        <taxon>Sphingobacteriaceae</taxon>
        <taxon>Sphingobacterium</taxon>
    </lineage>
</organism>
<evidence type="ECO:0000313" key="5">
    <source>
        <dbReference type="Proteomes" id="UP000016584"/>
    </source>
</evidence>
<reference evidence="4 5" key="1">
    <citation type="journal article" date="2013" name="Genome Announc.">
        <title>The Draft Genome Sequence of Sphingomonas paucimobilis Strain HER1398 (Proteobacteria), Host to the Giant PAU Phage, Indicates That It Is a Member of the Genus Sphingobacterium (Bacteroidetes).</title>
        <authorList>
            <person name="White R.A.III."/>
            <person name="Suttle C.A."/>
        </authorList>
    </citation>
    <scope>NUCLEOTIDE SEQUENCE [LARGE SCALE GENOMIC DNA]</scope>
    <source>
        <strain evidence="4 5">HER1398</strain>
    </source>
</reference>
<dbReference type="PANTHER" id="PTHR30273">
    <property type="entry name" value="PERIPLASMIC SIGNAL SENSOR AND SIGMA FACTOR ACTIVATOR FECR-RELATED"/>
    <property type="match status" value="1"/>
</dbReference>
<evidence type="ECO:0000313" key="4">
    <source>
        <dbReference type="EMBL" id="ERJ57617.1"/>
    </source>
</evidence>